<feature type="compositionally biased region" description="Polar residues" evidence="1">
    <location>
        <begin position="168"/>
        <end position="189"/>
    </location>
</feature>
<accession>A0A1Y1KK60</accession>
<feature type="region of interest" description="Disordered" evidence="1">
    <location>
        <begin position="1009"/>
        <end position="1149"/>
    </location>
</feature>
<feature type="domain" description="DUF4485" evidence="2">
    <location>
        <begin position="8"/>
        <end position="85"/>
    </location>
</feature>
<feature type="compositionally biased region" description="Acidic residues" evidence="1">
    <location>
        <begin position="1481"/>
        <end position="1490"/>
    </location>
</feature>
<feature type="compositionally biased region" description="Polar residues" evidence="1">
    <location>
        <begin position="1109"/>
        <end position="1119"/>
    </location>
</feature>
<feature type="compositionally biased region" description="Low complexity" evidence="1">
    <location>
        <begin position="1023"/>
        <end position="1038"/>
    </location>
</feature>
<feature type="region of interest" description="Disordered" evidence="1">
    <location>
        <begin position="1245"/>
        <end position="1287"/>
    </location>
</feature>
<feature type="compositionally biased region" description="Acidic residues" evidence="1">
    <location>
        <begin position="2082"/>
        <end position="2095"/>
    </location>
</feature>
<feature type="region of interest" description="Disordered" evidence="1">
    <location>
        <begin position="319"/>
        <end position="647"/>
    </location>
</feature>
<evidence type="ECO:0000313" key="3">
    <source>
        <dbReference type="EMBL" id="JAV60998.1"/>
    </source>
</evidence>
<feature type="region of interest" description="Disordered" evidence="1">
    <location>
        <begin position="2020"/>
        <end position="2212"/>
    </location>
</feature>
<organism evidence="3">
    <name type="scientific">Photinus pyralis</name>
    <name type="common">Common eastern firefly</name>
    <name type="synonym">Lampyris pyralis</name>
    <dbReference type="NCBI Taxonomy" id="7054"/>
    <lineage>
        <taxon>Eukaryota</taxon>
        <taxon>Metazoa</taxon>
        <taxon>Ecdysozoa</taxon>
        <taxon>Arthropoda</taxon>
        <taxon>Hexapoda</taxon>
        <taxon>Insecta</taxon>
        <taxon>Pterygota</taxon>
        <taxon>Neoptera</taxon>
        <taxon>Endopterygota</taxon>
        <taxon>Coleoptera</taxon>
        <taxon>Polyphaga</taxon>
        <taxon>Elateriformia</taxon>
        <taxon>Elateroidea</taxon>
        <taxon>Lampyridae</taxon>
        <taxon>Lampyrinae</taxon>
        <taxon>Photinus</taxon>
    </lineage>
</organism>
<feature type="compositionally biased region" description="Acidic residues" evidence="1">
    <location>
        <begin position="2284"/>
        <end position="2296"/>
    </location>
</feature>
<evidence type="ECO:0000259" key="2">
    <source>
        <dbReference type="Pfam" id="PF14846"/>
    </source>
</evidence>
<feature type="region of interest" description="Disordered" evidence="1">
    <location>
        <begin position="1438"/>
        <end position="1526"/>
    </location>
</feature>
<feature type="region of interest" description="Disordered" evidence="1">
    <location>
        <begin position="1207"/>
        <end position="1230"/>
    </location>
</feature>
<feature type="compositionally biased region" description="Low complexity" evidence="1">
    <location>
        <begin position="495"/>
        <end position="513"/>
    </location>
</feature>
<feature type="compositionally biased region" description="Acidic residues" evidence="1">
    <location>
        <begin position="693"/>
        <end position="707"/>
    </location>
</feature>
<feature type="compositionally biased region" description="Low complexity" evidence="1">
    <location>
        <begin position="633"/>
        <end position="647"/>
    </location>
</feature>
<feature type="compositionally biased region" description="Polar residues" evidence="1">
    <location>
        <begin position="277"/>
        <end position="288"/>
    </location>
</feature>
<feature type="compositionally biased region" description="Basic and acidic residues" evidence="1">
    <location>
        <begin position="1268"/>
        <end position="1278"/>
    </location>
</feature>
<feature type="compositionally biased region" description="Low complexity" evidence="1">
    <location>
        <begin position="1120"/>
        <end position="1135"/>
    </location>
</feature>
<dbReference type="InterPro" id="IPR027831">
    <property type="entry name" value="DUF4485"/>
</dbReference>
<protein>
    <recommendedName>
        <fullName evidence="2">DUF4485 domain-containing protein</fullName>
    </recommendedName>
</protein>
<feature type="compositionally biased region" description="Basic and acidic residues" evidence="1">
    <location>
        <begin position="2129"/>
        <end position="2142"/>
    </location>
</feature>
<evidence type="ECO:0000256" key="1">
    <source>
        <dbReference type="SAM" id="MobiDB-lite"/>
    </source>
</evidence>
<feature type="region of interest" description="Disordered" evidence="1">
    <location>
        <begin position="835"/>
        <end position="892"/>
    </location>
</feature>
<feature type="compositionally biased region" description="Pro residues" evidence="1">
    <location>
        <begin position="1502"/>
        <end position="1519"/>
    </location>
</feature>
<feature type="compositionally biased region" description="Low complexity" evidence="1">
    <location>
        <begin position="219"/>
        <end position="232"/>
    </location>
</feature>
<feature type="compositionally biased region" description="Polar residues" evidence="1">
    <location>
        <begin position="747"/>
        <end position="759"/>
    </location>
</feature>
<sequence>MALTVKEDTFDFYLRFAKPLVLNLTEPDDRVLAAAWIQKLRDESVGDTRLRTDYLKLLLFVLQRDKLIGPFAENPNIHQQLNEFPQYKLNDVAKELLESEEQFHKKRTEEGIGGENPPYTTEYSADLLEYAAAQIIPNFGIHAYYAISNEPLSSWKRAEKAVFPRGPSSATEIGHTQSPQVNESLSQPSMASKHVKFKFQQRTIFNSPGYSGPVPPKSPKMSTSPPFTSPPKGEGEGERTPPTWGSNLIGVTEPPVLDRTPPSPLFKELMDELGMSVRSSSEDTSPSRNAAVRFTPKHGAQGTSPLILPEGFEDILDEQEPSFVEDFYSPPPLSPSKYPKSYREMISEEFDRLIDDRQSPHSKLPKTPQRSPKPYTSSSPARTPYCSPILPEGHRDLFLEDEPSFIGGPFSPPPLSPGETWGIAHTSGAYVDDSILEEEPCPASPRPQTRTGTPSPIKSPCPANPCSPRPMTRTPSPARTPKPYASPIRPEDVVGSAFPSPSSSPGFASTSGAYIDEDVVEGEPGPAPSSPRQPIRTGTPSPTKSPCGVGPCSPRPMSRTGTPSPARPPRTPSPARPPSPARIQRPYVSPIFPEGGADLFLEDEPSFIGGFSPPALSPGETWGIAPCSPRIQPRTGTPSPTTRSPKPYYTQILDEEGDDLILEDTPSFMENAFSPPPLSPGEAWGVVRGTPPDEFDAFDQMLDEFEKEEPKSIRRPPPKRTGIPLPRGTSRIPSASRIPRAGGSATGIPSRTGPSQGSRIPQPGQKSRSRTSRLPTKRTAPTKEVDILFVDDPSLPLRTPSPKRPDNVIEEIPLVSSPYPASPVRQLQQPPDLLETLGLSSNDLGDLEQENEPVIQEPTVAYTSPVEEVFEESEEPQELELARPPLLSGSSPAAQDIIETFNRENTVIEAFPGEEAAMLPTLSEGVYLDDIDFPEADEYEEMHVSERSPGATRADVSRQLRDIQADYYQMKSTSPADAGVPITTPRKSPIPKRPLRLYFEDEDRGFTFTVPEYQSPDRLQFETPPYYTTSPGSPASPSEFPDEYGLPKPFTFAKLQRMKRRTPSPSPPQVSRTPRTPSPSPQRYNETDVLTAAIPQFEFPRSPPREYQQEFQAEVPQQATRSPRSPLPSTRPQSTAISGSPLRTPPPFVPPEWSISHLLTEDTDIFEEPFDFPSSPEPIPEKGYQLPVCEGEDDIFSEEAPLDLFDELLSPDSPKTPPQKRRIPKMSVRSPKRLDAVTTRLFEKEDERIESPISSPESPITLKARLYRRPDEPYERSKATRASRRPRVRAIREVSEAYDDIDIPFLQRVEDSRSKIRRRRRKIDMNVCHLGNVAESPIEVPYMGEVEGYLPDLPYPEDLMGSSRYDAADQIRRTPLDITPPKNLPPPMSPQSRVLPGWRTPPHLRTAPPKRPPPLLPGLAENIRLPAEKRDILQLEGDPSEMAYSPPPISPEEAIQMKSQFPQPLRHSPPRTPVRVREELILDEEQEPEEMMYASPVASPKTPSPPRPRPQTPESPPESPLAFRLRVHRSEAPPYYSRASMPVVVGNRKVSVKRHSQKPRVHSVREIPDDYPEDEVVFLSKVESSKKNFTKRMKKIKISRPALDEIGESPVKVPNMFEAEDPTGVRYVVEEIERKHADLPDIDVQYPDDLMGSTIPTAQMRREYTTMDWTPPRDLPSPIRPTANVPSWDSPVRMKTNSGLLPGRAENVRLPKYKRDILEEEILPDLQLSPPQLTDLERAEMRAAYTPKPPPIVAREESHQPRTHQAPIEMLDLIDDETLDEDLQLDDMLAESPPRPRSPQREPPESPPEDPLDLHLRLYLANIPASLQEPLEYTDVVVGGRQRRIQRRSAAPRVNTLREISEDYPDEITPFLSRVESAGKLPNKRRRRIRKTNLEKKMENVILMEEPLHVPTMFEADDPTGFRKMREELESRFKDLPELPDEGYPDDLLGQAKGGTWETSRSILDMEEPRNLPSPLQPQGRLYGWKTPPHLAKPEAKSQSPFRVKLKPELRDVLLEERPPEEMFSLPPSPPQTQSYTSPPRRLRQSPVKRASPLGKPSPVLSPVLSYTPPRTFEQISSAPDLLDDEMLIEDDYEPDSPFGATSLPPHPQTQRRQAPPRWQKPTAGGKLLAREAARDARKLLMEEEEGVIPSTSEGPQKEPAKIQTKKSGSRLPMKKGTRATPRPARPAVGARKVPSGTRPKRDTRKIPVKEDVIPVPTVTSITKVEKSKEKVTKETVLEQRNAWLDRIEELIKDVGDPHIPRPRPRDIPRFSLPEWSELPSAAEWDDIDSEIEPEDVWMYRSPKTPSPEKSRSPSPHKMRTPSPRQRTPVRNIFESNEGEEFLDDAMLEDLDLQDGPMTPPTPPRLEDFYEVYSPQSPDEFEGFTQSLREHRYTPQHYDVPKRMMMARVLQVKNKRVPLRQSKRPGVRTVYETRDEQVVQPEPKPRYEVKQHSLNFESPPKLAPVPMPEKYAYDPYSERIGYTSPPRFYSSPEPLEKKPNVQRPKTPPNYELPRPVYYGSPGREFVRSPFAQRRSPRRALPETDSDMGYDLPVEEHELPNFDEESILLEADELNDDDVAGFQWMG</sequence>
<feature type="compositionally biased region" description="Acidic residues" evidence="1">
    <location>
        <begin position="868"/>
        <end position="878"/>
    </location>
</feature>
<feature type="region of interest" description="Disordered" evidence="1">
    <location>
        <begin position="2282"/>
        <end position="2332"/>
    </location>
</feature>
<feature type="region of interest" description="Disordered" evidence="1">
    <location>
        <begin position="667"/>
        <end position="807"/>
    </location>
</feature>
<feature type="compositionally biased region" description="Basic residues" evidence="1">
    <location>
        <begin position="2164"/>
        <end position="2178"/>
    </location>
</feature>
<feature type="compositionally biased region" description="Basic and acidic residues" evidence="1">
    <location>
        <begin position="341"/>
        <end position="359"/>
    </location>
</feature>
<reference evidence="3" key="1">
    <citation type="journal article" date="2016" name="Sci. Rep.">
        <title>Molecular characterization of firefly nuptial gifts: a multi-omics approach sheds light on postcopulatory sexual selection.</title>
        <authorList>
            <person name="Al-Wathiqui N."/>
            <person name="Fallon T.R."/>
            <person name="South A."/>
            <person name="Weng J.K."/>
            <person name="Lewis S.M."/>
        </authorList>
    </citation>
    <scope>NUCLEOTIDE SEQUENCE</scope>
</reference>
<feature type="region of interest" description="Disordered" evidence="1">
    <location>
        <begin position="165"/>
        <end position="189"/>
    </location>
</feature>
<feature type="region of interest" description="Disordered" evidence="1">
    <location>
        <begin position="969"/>
        <end position="995"/>
    </location>
</feature>
<feature type="region of interest" description="Disordered" evidence="1">
    <location>
        <begin position="1377"/>
        <end position="1419"/>
    </location>
</feature>
<feature type="compositionally biased region" description="Low complexity" evidence="1">
    <location>
        <begin position="1251"/>
        <end position="1260"/>
    </location>
</feature>
<dbReference type="EMBL" id="GEZM01083818">
    <property type="protein sequence ID" value="JAV60998.1"/>
    <property type="molecule type" value="Transcribed_RNA"/>
</dbReference>
<dbReference type="Pfam" id="PF14846">
    <property type="entry name" value="DUF4485"/>
    <property type="match status" value="1"/>
</dbReference>
<feature type="region of interest" description="Disordered" evidence="1">
    <location>
        <begin position="1668"/>
        <end position="1691"/>
    </location>
</feature>
<proteinExistence type="predicted"/>
<feature type="compositionally biased region" description="Pro residues" evidence="1">
    <location>
        <begin position="457"/>
        <end position="468"/>
    </location>
</feature>
<feature type="compositionally biased region" description="Polar residues" evidence="1">
    <location>
        <begin position="368"/>
        <end position="381"/>
    </location>
</feature>
<feature type="region of interest" description="Disordered" evidence="1">
    <location>
        <begin position="1789"/>
        <end position="1812"/>
    </location>
</feature>
<feature type="compositionally biased region" description="Polar residues" evidence="1">
    <location>
        <begin position="532"/>
        <end position="544"/>
    </location>
</feature>
<feature type="region of interest" description="Disordered" evidence="1">
    <location>
        <begin position="2484"/>
        <end position="2550"/>
    </location>
</feature>
<feature type="compositionally biased region" description="Pro residues" evidence="1">
    <location>
        <begin position="565"/>
        <end position="580"/>
    </location>
</feature>
<name>A0A1Y1KK60_PHOPY</name>
<feature type="compositionally biased region" description="Polar residues" evidence="1">
    <location>
        <begin position="446"/>
        <end position="456"/>
    </location>
</feature>
<feature type="region of interest" description="Disordered" evidence="1">
    <location>
        <begin position="206"/>
        <end position="307"/>
    </location>
</feature>